<gene>
    <name evidence="1" type="ORF">DPMN_048596</name>
</gene>
<sequence>MDRQTGQKQYVPHYGDKRLASFHIAASGYLWPLAAHTISQKAHLHTKNNLAATKRQLVAAIEPQLEARPELVAGTEPQLVARKLISYEKRTCGYIKPQQVAATEPQHCGN</sequence>
<comment type="caution">
    <text evidence="1">The sequence shown here is derived from an EMBL/GenBank/DDBJ whole genome shotgun (WGS) entry which is preliminary data.</text>
</comment>
<dbReference type="EMBL" id="JAIWYP010000011">
    <property type="protein sequence ID" value="KAH3741866.1"/>
    <property type="molecule type" value="Genomic_DNA"/>
</dbReference>
<proteinExistence type="predicted"/>
<evidence type="ECO:0000313" key="1">
    <source>
        <dbReference type="EMBL" id="KAH3741866.1"/>
    </source>
</evidence>
<keyword evidence="2" id="KW-1185">Reference proteome</keyword>
<reference evidence="1" key="1">
    <citation type="journal article" date="2019" name="bioRxiv">
        <title>The Genome of the Zebra Mussel, Dreissena polymorpha: A Resource for Invasive Species Research.</title>
        <authorList>
            <person name="McCartney M.A."/>
            <person name="Auch B."/>
            <person name="Kono T."/>
            <person name="Mallez S."/>
            <person name="Zhang Y."/>
            <person name="Obille A."/>
            <person name="Becker A."/>
            <person name="Abrahante J.E."/>
            <person name="Garbe J."/>
            <person name="Badalamenti J.P."/>
            <person name="Herman A."/>
            <person name="Mangelson H."/>
            <person name="Liachko I."/>
            <person name="Sullivan S."/>
            <person name="Sone E.D."/>
            <person name="Koren S."/>
            <person name="Silverstein K.A.T."/>
            <person name="Beckman K.B."/>
            <person name="Gohl D.M."/>
        </authorList>
    </citation>
    <scope>NUCLEOTIDE SEQUENCE</scope>
    <source>
        <strain evidence="1">Duluth1</strain>
        <tissue evidence="1">Whole animal</tissue>
    </source>
</reference>
<protein>
    <submittedName>
        <fullName evidence="1">Uncharacterized protein</fullName>
    </submittedName>
</protein>
<name>A0A9D4I446_DREPO</name>
<organism evidence="1 2">
    <name type="scientific">Dreissena polymorpha</name>
    <name type="common">Zebra mussel</name>
    <name type="synonym">Mytilus polymorpha</name>
    <dbReference type="NCBI Taxonomy" id="45954"/>
    <lineage>
        <taxon>Eukaryota</taxon>
        <taxon>Metazoa</taxon>
        <taxon>Spiralia</taxon>
        <taxon>Lophotrochozoa</taxon>
        <taxon>Mollusca</taxon>
        <taxon>Bivalvia</taxon>
        <taxon>Autobranchia</taxon>
        <taxon>Heteroconchia</taxon>
        <taxon>Euheterodonta</taxon>
        <taxon>Imparidentia</taxon>
        <taxon>Neoheterodontei</taxon>
        <taxon>Myida</taxon>
        <taxon>Dreissenoidea</taxon>
        <taxon>Dreissenidae</taxon>
        <taxon>Dreissena</taxon>
    </lineage>
</organism>
<accession>A0A9D4I446</accession>
<evidence type="ECO:0000313" key="2">
    <source>
        <dbReference type="Proteomes" id="UP000828390"/>
    </source>
</evidence>
<dbReference type="Proteomes" id="UP000828390">
    <property type="component" value="Unassembled WGS sequence"/>
</dbReference>
<dbReference type="AlphaFoldDB" id="A0A9D4I446"/>
<reference evidence="1" key="2">
    <citation type="submission" date="2020-11" db="EMBL/GenBank/DDBJ databases">
        <authorList>
            <person name="McCartney M.A."/>
            <person name="Auch B."/>
            <person name="Kono T."/>
            <person name="Mallez S."/>
            <person name="Becker A."/>
            <person name="Gohl D.M."/>
            <person name="Silverstein K.A.T."/>
            <person name="Koren S."/>
            <person name="Bechman K.B."/>
            <person name="Herman A."/>
            <person name="Abrahante J.E."/>
            <person name="Garbe J."/>
        </authorList>
    </citation>
    <scope>NUCLEOTIDE SEQUENCE</scope>
    <source>
        <strain evidence="1">Duluth1</strain>
        <tissue evidence="1">Whole animal</tissue>
    </source>
</reference>